<dbReference type="RefSeq" id="WP_091125936.1">
    <property type="nucleotide sequence ID" value="NZ_FMBA01000074.1"/>
</dbReference>
<evidence type="ECO:0000313" key="2">
    <source>
        <dbReference type="Proteomes" id="UP000199698"/>
    </source>
</evidence>
<sequence>MNKIIIFLVSTLLLGCSHGQQEPVKTHTPATLDISKDLSGALISPPLGQRAILHKAKNEDSIAELYDNFVHRYGSRDSFCSLLGCGETVNYTPKLFKEEYSEFESVFFRYNEFKKKDIPFIISSKYLKKGDKILKLAIQKSEPNSYPNLSIFLLSLKNGVQVDSRRIYYNRSGEMGFTDGKIFYIDENLIISTRDYSFTEDGITQTPFYQYQLNDDGKFIRYYPKNGNYKDNHEQGLVKNHTREGLWIEKKVNYFIGPSYFEAEYKNGLIQGEGKFYKLEYKLKDGYVPYSSAKKGKLLYTETYKDGELIERKFVDKEIDELN</sequence>
<accession>A0A1C4DHF5</accession>
<dbReference type="AlphaFoldDB" id="A0A1C4DHF5"/>
<gene>
    <name evidence="1" type="ORF">GA0061080_10743</name>
</gene>
<dbReference type="PROSITE" id="PS51257">
    <property type="entry name" value="PROKAR_LIPOPROTEIN"/>
    <property type="match status" value="1"/>
</dbReference>
<dbReference type="Proteomes" id="UP000199698">
    <property type="component" value="Unassembled WGS sequence"/>
</dbReference>
<name>A0A1C4DHF5_9GAMM</name>
<dbReference type="OrthoDB" id="697200at2"/>
<evidence type="ECO:0000313" key="1">
    <source>
        <dbReference type="EMBL" id="SCC30751.1"/>
    </source>
</evidence>
<dbReference type="EMBL" id="FMBA01000074">
    <property type="protein sequence ID" value="SCC30751.1"/>
    <property type="molecule type" value="Genomic_DNA"/>
</dbReference>
<proteinExistence type="predicted"/>
<dbReference type="STRING" id="1798183.GA0061080_10743"/>
<organism evidence="1 2">
    <name type="scientific">Gilliamella intestini</name>
    <dbReference type="NCBI Taxonomy" id="1798183"/>
    <lineage>
        <taxon>Bacteria</taxon>
        <taxon>Pseudomonadati</taxon>
        <taxon>Pseudomonadota</taxon>
        <taxon>Gammaproteobacteria</taxon>
        <taxon>Orbales</taxon>
        <taxon>Orbaceae</taxon>
        <taxon>Gilliamella</taxon>
    </lineage>
</organism>
<protein>
    <submittedName>
        <fullName evidence="1">Uncharacterized protein</fullName>
    </submittedName>
</protein>
<reference evidence="2" key="1">
    <citation type="submission" date="2016-08" db="EMBL/GenBank/DDBJ databases">
        <authorList>
            <person name="Varghese N."/>
            <person name="Submissions Spin"/>
        </authorList>
    </citation>
    <scope>NUCLEOTIDE SEQUENCE [LARGE SCALE GENOMIC DNA]</scope>
    <source>
        <strain evidence="2">R-53144</strain>
    </source>
</reference>
<keyword evidence="2" id="KW-1185">Reference proteome</keyword>